<proteinExistence type="predicted"/>
<keyword evidence="1 4" id="KW-0812">Transmembrane</keyword>
<dbReference type="GeneID" id="33322682"/>
<keyword evidence="6" id="KW-1185">Reference proteome</keyword>
<dbReference type="AlphaFoldDB" id="A0A160VRW6"/>
<dbReference type="KEGG" id="tch:CHITON_0994"/>
<evidence type="ECO:0000313" key="3">
    <source>
        <dbReference type="EMBL" id="ASJ17165.1"/>
    </source>
</evidence>
<dbReference type="Proteomes" id="UP000093069">
    <property type="component" value="Chromosome I"/>
</dbReference>
<name>A0A160VRW6_9EURY</name>
<dbReference type="Pfam" id="PF13231">
    <property type="entry name" value="PMT_2"/>
    <property type="match status" value="1"/>
</dbReference>
<evidence type="ECO:0000259" key="2">
    <source>
        <dbReference type="Pfam" id="PF13231"/>
    </source>
</evidence>
<protein>
    <submittedName>
        <fullName evidence="4">Transmembrane transport protein</fullName>
    </submittedName>
    <submittedName>
        <fullName evidence="3">Transporter</fullName>
    </submittedName>
</protein>
<reference evidence="4" key="1">
    <citation type="submission" date="2016-01" db="EMBL/GenBank/DDBJ databases">
        <authorList>
            <person name="Oliw E.H."/>
        </authorList>
    </citation>
    <scope>NUCLEOTIDE SEQUENCE</scope>
    <source>
        <strain evidence="4">1</strain>
    </source>
</reference>
<feature type="transmembrane region" description="Helical" evidence="1">
    <location>
        <begin position="85"/>
        <end position="105"/>
    </location>
</feature>
<dbReference type="EMBL" id="LN999010">
    <property type="protein sequence ID" value="CUX77773.1"/>
    <property type="molecule type" value="Genomic_DNA"/>
</dbReference>
<dbReference type="EMBL" id="CP015193">
    <property type="protein sequence ID" value="ASJ17165.1"/>
    <property type="molecule type" value="Genomic_DNA"/>
</dbReference>
<feature type="transmembrane region" description="Helical" evidence="1">
    <location>
        <begin position="111"/>
        <end position="127"/>
    </location>
</feature>
<feature type="transmembrane region" description="Helical" evidence="1">
    <location>
        <begin position="307"/>
        <end position="326"/>
    </location>
</feature>
<dbReference type="Proteomes" id="UP000250189">
    <property type="component" value="Chromosome"/>
</dbReference>
<accession>A0A160VRW6</accession>
<evidence type="ECO:0000313" key="5">
    <source>
        <dbReference type="Proteomes" id="UP000093069"/>
    </source>
</evidence>
<keyword evidence="1" id="KW-0472">Membrane</keyword>
<feature type="transmembrane region" description="Helical" evidence="1">
    <location>
        <begin position="333"/>
        <end position="351"/>
    </location>
</feature>
<dbReference type="InterPro" id="IPR038731">
    <property type="entry name" value="RgtA/B/C-like"/>
</dbReference>
<dbReference type="OrthoDB" id="85712at2157"/>
<feature type="transmembrane region" description="Helical" evidence="1">
    <location>
        <begin position="139"/>
        <end position="155"/>
    </location>
</feature>
<sequence>MRRIKPELLWLLLISFVVNFMVVHDRRMPVGANGGDTIIHMAMIRGIFLGRNPFLDQHYNVYPNWYPFLYHLLMAFLAKVTHVSIWTLMIWTPLIFAVLMVFAWYRLGEEIDGGYGGVLLGSFSFLIMKSQLFPNPKALIPIFLPLLYLEVLRYQKTGKRKYLLYAGLLLGLMLWSHYGAAMPVFIGLLFYALLKSREDKLWILLPTIGGLLILPFVVNVLLHTEHGASLMVEGDWLNSLSLHATIRRILPPAWGIALLIPAVWKGKKCGPWDFIFFMLGIMGVVNVLPSILFLFTGIKIFPSRFVIPLHYTYLLAYFCGVMSIFEEIKAGKFVVFGVSAILLTYGSLSFVDYNFHNPSTFYAFPTYTYVDFEKLAENYTKGLVKVSRWINENTNSNDYLIGHPYTLEWIAGFTGRPIVAVTFGHGNPFLNMEQRRKEIELFFTKPSERSKIIKKYEIKYVILGPYVKWAYNVTIKDFEGDSNFRIIFHWWEFYILKVEG</sequence>
<feature type="transmembrane region" description="Helical" evidence="1">
    <location>
        <begin position="7"/>
        <end position="24"/>
    </location>
</feature>
<feature type="transmembrane region" description="Helical" evidence="1">
    <location>
        <begin position="201"/>
        <end position="222"/>
    </location>
</feature>
<reference evidence="5" key="2">
    <citation type="submission" date="2016-01" db="EMBL/GenBank/DDBJ databases">
        <authorList>
            <person name="Vorgias C.E."/>
        </authorList>
    </citation>
    <scope>NUCLEOTIDE SEQUENCE [LARGE SCALE GENOMIC DNA]</scope>
</reference>
<feature type="transmembrane region" description="Helical" evidence="1">
    <location>
        <begin position="175"/>
        <end position="194"/>
    </location>
</feature>
<organism evidence="4 5">
    <name type="scientific">Thermococcus chitonophagus</name>
    <dbReference type="NCBI Taxonomy" id="54262"/>
    <lineage>
        <taxon>Archaea</taxon>
        <taxon>Methanobacteriati</taxon>
        <taxon>Methanobacteriota</taxon>
        <taxon>Thermococci</taxon>
        <taxon>Thermococcales</taxon>
        <taxon>Thermococcaceae</taxon>
        <taxon>Thermococcus</taxon>
    </lineage>
</organism>
<evidence type="ECO:0000313" key="4">
    <source>
        <dbReference type="EMBL" id="CUX77773.1"/>
    </source>
</evidence>
<feature type="domain" description="Glycosyltransferase RgtA/B/C/D-like" evidence="2">
    <location>
        <begin position="67"/>
        <end position="222"/>
    </location>
</feature>
<gene>
    <name evidence="3" type="ORF">A3L04_08835</name>
    <name evidence="4" type="ORF">CHITON_0994</name>
</gene>
<reference evidence="3 6" key="3">
    <citation type="submission" date="2016-04" db="EMBL/GenBank/DDBJ databases">
        <title>Complete genome sequence of Thermococcus chitonophagus type strain GC74.</title>
        <authorList>
            <person name="Oger P.M."/>
        </authorList>
    </citation>
    <scope>NUCLEOTIDE SEQUENCE [LARGE SCALE GENOMIC DNA]</scope>
    <source>
        <strain evidence="3 6">GC74</strain>
    </source>
</reference>
<feature type="transmembrane region" description="Helical" evidence="1">
    <location>
        <begin position="276"/>
        <end position="301"/>
    </location>
</feature>
<dbReference type="RefSeq" id="WP_068577327.1">
    <property type="nucleotide sequence ID" value="NZ_CP015193.1"/>
</dbReference>
<evidence type="ECO:0000256" key="1">
    <source>
        <dbReference type="SAM" id="Phobius"/>
    </source>
</evidence>
<evidence type="ECO:0000313" key="6">
    <source>
        <dbReference type="Proteomes" id="UP000250189"/>
    </source>
</evidence>
<keyword evidence="1" id="KW-1133">Transmembrane helix</keyword>